<name>G0TVC8_TRYVY</name>
<dbReference type="AlphaFoldDB" id="G0TVC8"/>
<dbReference type="GO" id="GO:0005737">
    <property type="term" value="C:cytoplasm"/>
    <property type="evidence" value="ECO:0007669"/>
    <property type="project" value="TreeGrafter"/>
</dbReference>
<proteinExistence type="predicted"/>
<dbReference type="EMBL" id="HE573021">
    <property type="protein sequence ID" value="CCC47894.1"/>
    <property type="molecule type" value="Genomic_DNA"/>
</dbReference>
<gene>
    <name evidence="1" type="ORF">TVY486_0501030</name>
</gene>
<evidence type="ECO:0000313" key="1">
    <source>
        <dbReference type="EMBL" id="CCC47894.1"/>
    </source>
</evidence>
<dbReference type="PANTHER" id="PTHR46333">
    <property type="entry name" value="CYTOKINESIS PROTEIN 3"/>
    <property type="match status" value="1"/>
</dbReference>
<dbReference type="PANTHER" id="PTHR46333:SF2">
    <property type="entry name" value="CYTOKINESIS PROTEIN 3"/>
    <property type="match status" value="1"/>
</dbReference>
<reference evidence="1" key="1">
    <citation type="journal article" date="2012" name="Proc. Natl. Acad. Sci. U.S.A.">
        <title>Antigenic diversity is generated by distinct evolutionary mechanisms in African trypanosome species.</title>
        <authorList>
            <person name="Jackson A.P."/>
            <person name="Berry A."/>
            <person name="Aslett M."/>
            <person name="Allison H.C."/>
            <person name="Burton P."/>
            <person name="Vavrova-Anderson J."/>
            <person name="Brown R."/>
            <person name="Browne H."/>
            <person name="Corton N."/>
            <person name="Hauser H."/>
            <person name="Gamble J."/>
            <person name="Gilderthorp R."/>
            <person name="Marcello L."/>
            <person name="McQuillan J."/>
            <person name="Otto T.D."/>
            <person name="Quail M.A."/>
            <person name="Sanders M.J."/>
            <person name="van Tonder A."/>
            <person name="Ginger M.L."/>
            <person name="Field M.C."/>
            <person name="Barry J.D."/>
            <person name="Hertz-Fowler C."/>
            <person name="Berriman M."/>
        </authorList>
    </citation>
    <scope>NUCLEOTIDE SEQUENCE</scope>
    <source>
        <strain evidence="1">Y486</strain>
    </source>
</reference>
<dbReference type="OMA" id="YGAPDRN"/>
<protein>
    <submittedName>
        <fullName evidence="1">Uncharacterized protein</fullName>
    </submittedName>
</protein>
<dbReference type="VEuPathDB" id="TriTrypDB:TvY486_0501030"/>
<sequence length="727" mass="82350">MRRKLKALSNQEEEDKEENVEIFGRFLYDSFKSINSSIFDLQLRHYADYLHHFGFSVERETRQSHEVFTEAMAMDVDHSEDDVVPSAGWGIGEAERKEADARAKEVGPLEGITSAETIVKQLVEPYMRVTWRQSLQQCSIKKARVLYRWLCENVDVDILDSPSADNVMPHNSPPAGKADMARNSSLRNKKGKTSLDCNPVIAMEEFIEPLQLALQERRANCHVMAQLYLRFLQIAGLSGEVVVGALRRRAPEDAIEWAWNIVQLPHNNDTPMQYLVDVALSVIAVPLRPVSSGKDAGEEVPVAKGIPKTESAHRKPKVPSMPEQRPKRGIFETPVLEPWGFTENRVTDFYFSTHPVKFFSTHFPTHVRHTLLMSRIRKSVWEAAPCLTHDFFRFPVALHSHKRHCSFTCRATPFYISLINEKPERTELCCVVFKGPLGDLPENSSSVTPLNPQWVWHQREEVNGCETFTITVPESGFYSVVIGAREIRKDPFSAFISDDAFVPIVCYQVLVMFVPYPQPVLPRQHFTPSICKLFEPLTYQVKEGVVRFVVMPSCANVAGVAVVMLNPGDGSRELVTFLNFSPASAAYTGDAELTSGREAEVWILYAAPDRDYMNVTDLRNTSRGRKRSSVSFFSDDHTGTDEQAKLRVEPSAACKSMFMPFVTSIEVKKMLHDPKRSLLIQPRPALDKEQRPMLRRLIGVTPELYKEATLVAVRNVQTTGSFFAKRQ</sequence>
<organism evidence="1">
    <name type="scientific">Trypanosoma vivax (strain Y486)</name>
    <dbReference type="NCBI Taxonomy" id="1055687"/>
    <lineage>
        <taxon>Eukaryota</taxon>
        <taxon>Discoba</taxon>
        <taxon>Euglenozoa</taxon>
        <taxon>Kinetoplastea</taxon>
        <taxon>Metakinetoplastina</taxon>
        <taxon>Trypanosomatida</taxon>
        <taxon>Trypanosomatidae</taxon>
        <taxon>Trypanosoma</taxon>
        <taxon>Duttonella</taxon>
    </lineage>
</organism>
<accession>G0TVC8</accession>
<dbReference type="InterPro" id="IPR052557">
    <property type="entry name" value="CAP/Cytokinesis_protein"/>
</dbReference>